<comment type="caution">
    <text evidence="1">The sequence shown here is derived from an EMBL/GenBank/DDBJ whole genome shotgun (WGS) entry which is preliminary data.</text>
</comment>
<reference evidence="1" key="1">
    <citation type="submission" date="2020-07" db="EMBL/GenBank/DDBJ databases">
        <title>Multicomponent nature underlies the extraordinary mechanical properties of spider dragline silk.</title>
        <authorList>
            <person name="Kono N."/>
            <person name="Nakamura H."/>
            <person name="Mori M."/>
            <person name="Yoshida Y."/>
            <person name="Ohtoshi R."/>
            <person name="Malay A.D."/>
            <person name="Moran D.A.P."/>
            <person name="Tomita M."/>
            <person name="Numata K."/>
            <person name="Arakawa K."/>
        </authorList>
    </citation>
    <scope>NUCLEOTIDE SEQUENCE</scope>
</reference>
<accession>A0A8X6KJ63</accession>
<proteinExistence type="predicted"/>
<protein>
    <submittedName>
        <fullName evidence="1">Uncharacterized protein</fullName>
    </submittedName>
</protein>
<gene>
    <name evidence="1" type="ORF">TNCT_384171</name>
</gene>
<evidence type="ECO:0000313" key="2">
    <source>
        <dbReference type="Proteomes" id="UP000887116"/>
    </source>
</evidence>
<dbReference type="EMBL" id="BMAO01031409">
    <property type="protein sequence ID" value="GFQ74821.1"/>
    <property type="molecule type" value="Genomic_DNA"/>
</dbReference>
<dbReference type="AlphaFoldDB" id="A0A8X6KJ63"/>
<sequence length="96" mass="11264">MHGGRSNRNPSARYMRRGIVMFVPTRHGILRGVEGFLTELWIHRPYVLMHEGWSYRDPSDQYKWRGSVMFVATRHNIHSAEWKVSEQNCGSTDLAF</sequence>
<name>A0A8X6KJ63_TRICU</name>
<keyword evidence="2" id="KW-1185">Reference proteome</keyword>
<organism evidence="1 2">
    <name type="scientific">Trichonephila clavata</name>
    <name type="common">Joro spider</name>
    <name type="synonym">Nephila clavata</name>
    <dbReference type="NCBI Taxonomy" id="2740835"/>
    <lineage>
        <taxon>Eukaryota</taxon>
        <taxon>Metazoa</taxon>
        <taxon>Ecdysozoa</taxon>
        <taxon>Arthropoda</taxon>
        <taxon>Chelicerata</taxon>
        <taxon>Arachnida</taxon>
        <taxon>Araneae</taxon>
        <taxon>Araneomorphae</taxon>
        <taxon>Entelegynae</taxon>
        <taxon>Araneoidea</taxon>
        <taxon>Nephilidae</taxon>
        <taxon>Trichonephila</taxon>
    </lineage>
</organism>
<dbReference type="Proteomes" id="UP000887116">
    <property type="component" value="Unassembled WGS sequence"/>
</dbReference>
<evidence type="ECO:0000313" key="1">
    <source>
        <dbReference type="EMBL" id="GFQ74821.1"/>
    </source>
</evidence>